<reference evidence="1 2" key="1">
    <citation type="journal article" date="2019" name="Commun. Biol.">
        <title>The bagworm genome reveals a unique fibroin gene that provides high tensile strength.</title>
        <authorList>
            <person name="Kono N."/>
            <person name="Nakamura H."/>
            <person name="Ohtoshi R."/>
            <person name="Tomita M."/>
            <person name="Numata K."/>
            <person name="Arakawa K."/>
        </authorList>
    </citation>
    <scope>NUCLEOTIDE SEQUENCE [LARGE SCALE GENOMIC DNA]</scope>
</reference>
<evidence type="ECO:0000313" key="1">
    <source>
        <dbReference type="EMBL" id="GBP55057.1"/>
    </source>
</evidence>
<keyword evidence="2" id="KW-1185">Reference proteome</keyword>
<proteinExistence type="predicted"/>
<organism evidence="1 2">
    <name type="scientific">Eumeta variegata</name>
    <name type="common">Bagworm moth</name>
    <name type="synonym">Eumeta japonica</name>
    <dbReference type="NCBI Taxonomy" id="151549"/>
    <lineage>
        <taxon>Eukaryota</taxon>
        <taxon>Metazoa</taxon>
        <taxon>Ecdysozoa</taxon>
        <taxon>Arthropoda</taxon>
        <taxon>Hexapoda</taxon>
        <taxon>Insecta</taxon>
        <taxon>Pterygota</taxon>
        <taxon>Neoptera</taxon>
        <taxon>Endopterygota</taxon>
        <taxon>Lepidoptera</taxon>
        <taxon>Glossata</taxon>
        <taxon>Ditrysia</taxon>
        <taxon>Tineoidea</taxon>
        <taxon>Psychidae</taxon>
        <taxon>Oiketicinae</taxon>
        <taxon>Eumeta</taxon>
    </lineage>
</organism>
<accession>A0A4C1WY71</accession>
<name>A0A4C1WY71_EUMVA</name>
<dbReference type="Proteomes" id="UP000299102">
    <property type="component" value="Unassembled WGS sequence"/>
</dbReference>
<evidence type="ECO:0000313" key="2">
    <source>
        <dbReference type="Proteomes" id="UP000299102"/>
    </source>
</evidence>
<dbReference type="EMBL" id="BGZK01000660">
    <property type="protein sequence ID" value="GBP55057.1"/>
    <property type="molecule type" value="Genomic_DNA"/>
</dbReference>
<sequence>MTVEQVDLSMEKHPNNNYIIHPRIDQGEHVIPSFSEIILVRGTTIACYFALDQRGGLNVRARRAALKRLCESTPQH</sequence>
<dbReference type="AlphaFoldDB" id="A0A4C1WY71"/>
<comment type="caution">
    <text evidence="1">The sequence shown here is derived from an EMBL/GenBank/DDBJ whole genome shotgun (WGS) entry which is preliminary data.</text>
</comment>
<protein>
    <submittedName>
        <fullName evidence="1">Uncharacterized protein</fullName>
    </submittedName>
</protein>
<gene>
    <name evidence="1" type="ORF">EVAR_46353_1</name>
</gene>